<dbReference type="Gene3D" id="3.30.1150.10">
    <property type="match status" value="1"/>
</dbReference>
<dbReference type="EMBL" id="JAFIDN010000007">
    <property type="protein sequence ID" value="MBP3192928.1"/>
    <property type="molecule type" value="Genomic_DNA"/>
</dbReference>
<feature type="domain" description="TonB C-terminal" evidence="2">
    <location>
        <begin position="179"/>
        <end position="221"/>
    </location>
</feature>
<dbReference type="Proteomes" id="UP000673975">
    <property type="component" value="Unassembled WGS sequence"/>
</dbReference>
<keyword evidence="1" id="KW-0812">Transmembrane</keyword>
<feature type="transmembrane region" description="Helical" evidence="1">
    <location>
        <begin position="12"/>
        <end position="36"/>
    </location>
</feature>
<accession>A0A8J7S6P6</accession>
<protein>
    <submittedName>
        <fullName evidence="3">Energy transducer TonB</fullName>
    </submittedName>
</protein>
<dbReference type="RefSeq" id="WP_210512089.1">
    <property type="nucleotide sequence ID" value="NZ_JAFIDN010000007.1"/>
</dbReference>
<evidence type="ECO:0000259" key="2">
    <source>
        <dbReference type="Pfam" id="PF03544"/>
    </source>
</evidence>
<evidence type="ECO:0000313" key="3">
    <source>
        <dbReference type="EMBL" id="MBP3192928.1"/>
    </source>
</evidence>
<keyword evidence="1" id="KW-0472">Membrane</keyword>
<evidence type="ECO:0000256" key="1">
    <source>
        <dbReference type="SAM" id="Phobius"/>
    </source>
</evidence>
<evidence type="ECO:0000313" key="4">
    <source>
        <dbReference type="Proteomes" id="UP000673975"/>
    </source>
</evidence>
<dbReference type="AlphaFoldDB" id="A0A8J7S6P6"/>
<name>A0A8J7S6P6_9BACT</name>
<comment type="caution">
    <text evidence="3">The sequence shown here is derived from an EMBL/GenBank/DDBJ whole genome shotgun (WGS) entry which is preliminary data.</text>
</comment>
<proteinExistence type="predicted"/>
<gene>
    <name evidence="3" type="ORF">NATSA_09660</name>
</gene>
<dbReference type="GO" id="GO:0055085">
    <property type="term" value="P:transmembrane transport"/>
    <property type="evidence" value="ECO:0007669"/>
    <property type="project" value="InterPro"/>
</dbReference>
<dbReference type="InterPro" id="IPR037682">
    <property type="entry name" value="TonB_C"/>
</dbReference>
<reference evidence="3" key="1">
    <citation type="submission" date="2021-02" db="EMBL/GenBank/DDBJ databases">
        <title>Natronogracilivirga saccharolytica gen. nov. sp. nov. a new anaerobic, haloalkiliphilic carbohydrate-fermenting bacterium from soda lake and proposing of Cyclonatronumiaceae fam. nov. in the phylum Balneolaeota.</title>
        <authorList>
            <person name="Zhilina T.N."/>
            <person name="Sorokin D.Y."/>
            <person name="Zavarzina D.G."/>
            <person name="Toshchakov S.V."/>
            <person name="Kublanov I.V."/>
        </authorList>
    </citation>
    <scope>NUCLEOTIDE SEQUENCE</scope>
    <source>
        <strain evidence="3">Z-1702</strain>
    </source>
</reference>
<keyword evidence="1" id="KW-1133">Transmembrane helix</keyword>
<dbReference type="Pfam" id="PF03544">
    <property type="entry name" value="TonB_C"/>
    <property type="match status" value="1"/>
</dbReference>
<organism evidence="3 4">
    <name type="scientific">Natronogracilivirga saccharolytica</name>
    <dbReference type="NCBI Taxonomy" id="2812953"/>
    <lineage>
        <taxon>Bacteria</taxon>
        <taxon>Pseudomonadati</taxon>
        <taxon>Balneolota</taxon>
        <taxon>Balneolia</taxon>
        <taxon>Balneolales</taxon>
        <taxon>Cyclonatronaceae</taxon>
        <taxon>Natronogracilivirga</taxon>
    </lineage>
</organism>
<keyword evidence="4" id="KW-1185">Reference proteome</keyword>
<dbReference type="SUPFAM" id="SSF74653">
    <property type="entry name" value="TolA/TonB C-terminal domain"/>
    <property type="match status" value="1"/>
</dbReference>
<sequence length="223" mass="25562">MRLIHSIDRRDQVYYFRIQIAVITSLIVFIMLFRFWPDFEQSDQDLSERFSNEELIDQDFVIARQEVTVQRDAPPVPRPDVTVPDDEVVDVEYDLDLNGMDDGDLAPFAEDPGPAEIVGQPDQPPSVRRIVEPVTPSAARRDGLRVEVIVSYVVSETGEVEEAEIEDLRVFNEETGQFESVSETGYGFREITLRAARQWRFNPAMYQGEPVRSTTSHRFTFGS</sequence>